<dbReference type="GO" id="GO:0019185">
    <property type="term" value="C:snRNA-activating protein complex"/>
    <property type="evidence" value="ECO:0007669"/>
    <property type="project" value="TreeGrafter"/>
</dbReference>
<protein>
    <recommendedName>
        <fullName evidence="4">snRNA-activating protein complex subunit 1</fullName>
    </recommendedName>
</protein>
<dbReference type="Pfam" id="PF09808">
    <property type="entry name" value="SNAPC1"/>
    <property type="match status" value="1"/>
</dbReference>
<comment type="caution">
    <text evidence="2">The sequence shown here is derived from an EMBL/GenBank/DDBJ whole genome shotgun (WGS) entry which is preliminary data.</text>
</comment>
<dbReference type="AlphaFoldDB" id="A0AAN8S6Z3"/>
<feature type="region of interest" description="Disordered" evidence="1">
    <location>
        <begin position="237"/>
        <end position="278"/>
    </location>
</feature>
<evidence type="ECO:0000313" key="3">
    <source>
        <dbReference type="Proteomes" id="UP001372834"/>
    </source>
</evidence>
<dbReference type="Proteomes" id="UP001372834">
    <property type="component" value="Unassembled WGS sequence"/>
</dbReference>
<dbReference type="PANTHER" id="PTHR15131:SF3">
    <property type="entry name" value="SNRNA-ACTIVATING PROTEIN COMPLEX SUBUNIT 1"/>
    <property type="match status" value="1"/>
</dbReference>
<dbReference type="GO" id="GO:0042795">
    <property type="term" value="P:snRNA transcription by RNA polymerase II"/>
    <property type="evidence" value="ECO:0007669"/>
    <property type="project" value="TreeGrafter"/>
</dbReference>
<sequence>MTEENHMGWKLVRGVRQDVVKLFKLFANSNSVRYEDFCKIWKEMKFYTIFRPNHIERLEFIEEIFQIVKEYLLSVYEFHTRIAALYTLYGLYYKQPMSPSVRIRFTKTEWAEVQSLVKTCKAEKHLDAVFIYLNLYVNGAFHFTAMPRTIGLESGYKKYAKKSYSLFPNSCDVELLYRPLLSENLVSSLIQLEELYCKKKVELLGKRNIDFIDTKFAVQLQSHLKKYAQGEQRLAKPVETEEVEPGPSCSKETLCTNQKEKERNVPEKNSSTKNKMKPHYLLAKKRAELYIKQLREEEGSTSKRQAFSLELPELE</sequence>
<reference evidence="2 3" key="1">
    <citation type="submission" date="2023-10" db="EMBL/GenBank/DDBJ databases">
        <title>Genomes of two closely related lineages of the louse Polyplax serrata with different host specificities.</title>
        <authorList>
            <person name="Martinu J."/>
            <person name="Tarabai H."/>
            <person name="Stefka J."/>
            <person name="Hypsa V."/>
        </authorList>
    </citation>
    <scope>NUCLEOTIDE SEQUENCE [LARGE SCALE GENOMIC DNA]</scope>
    <source>
        <strain evidence="2">HR10_N</strain>
    </source>
</reference>
<evidence type="ECO:0008006" key="4">
    <source>
        <dbReference type="Google" id="ProtNLM"/>
    </source>
</evidence>
<organism evidence="2 3">
    <name type="scientific">Polyplax serrata</name>
    <name type="common">Common mouse louse</name>
    <dbReference type="NCBI Taxonomy" id="468196"/>
    <lineage>
        <taxon>Eukaryota</taxon>
        <taxon>Metazoa</taxon>
        <taxon>Ecdysozoa</taxon>
        <taxon>Arthropoda</taxon>
        <taxon>Hexapoda</taxon>
        <taxon>Insecta</taxon>
        <taxon>Pterygota</taxon>
        <taxon>Neoptera</taxon>
        <taxon>Paraneoptera</taxon>
        <taxon>Psocodea</taxon>
        <taxon>Troctomorpha</taxon>
        <taxon>Phthiraptera</taxon>
        <taxon>Anoplura</taxon>
        <taxon>Polyplacidae</taxon>
        <taxon>Polyplax</taxon>
    </lineage>
</organism>
<evidence type="ECO:0000313" key="2">
    <source>
        <dbReference type="EMBL" id="KAK6636296.1"/>
    </source>
</evidence>
<name>A0AAN8S6Z3_POLSC</name>
<dbReference type="EMBL" id="JAWJWE010000004">
    <property type="protein sequence ID" value="KAK6636296.1"/>
    <property type="molecule type" value="Genomic_DNA"/>
</dbReference>
<accession>A0AAN8S6Z3</accession>
<dbReference type="GO" id="GO:0043565">
    <property type="term" value="F:sequence-specific DNA binding"/>
    <property type="evidence" value="ECO:0007669"/>
    <property type="project" value="TreeGrafter"/>
</dbReference>
<dbReference type="PANTHER" id="PTHR15131">
    <property type="entry name" value="SMALL NUCLEAR RNA ACTIVATING COMPLEX, POLYPEPTIDE 1"/>
    <property type="match status" value="1"/>
</dbReference>
<proteinExistence type="predicted"/>
<dbReference type="GO" id="GO:0042796">
    <property type="term" value="P:snRNA transcription by RNA polymerase III"/>
    <property type="evidence" value="ECO:0007669"/>
    <property type="project" value="TreeGrafter"/>
</dbReference>
<dbReference type="InterPro" id="IPR019188">
    <property type="entry name" value="SNAPC1"/>
</dbReference>
<evidence type="ECO:0000256" key="1">
    <source>
        <dbReference type="SAM" id="MobiDB-lite"/>
    </source>
</evidence>
<gene>
    <name evidence="2" type="ORF">RUM43_009955</name>
</gene>